<dbReference type="Proteomes" id="UP000267516">
    <property type="component" value="Segment"/>
</dbReference>
<keyword evidence="1" id="KW-0812">Transmembrane</keyword>
<evidence type="ECO:0000313" key="2">
    <source>
        <dbReference type="EMBL" id="ATU83616.1"/>
    </source>
</evidence>
<keyword evidence="1" id="KW-1133">Transmembrane helix</keyword>
<keyword evidence="1" id="KW-0472">Membrane</keyword>
<protein>
    <submittedName>
        <fullName evidence="2">ORF172</fullName>
    </submittedName>
</protein>
<accession>A0A2D3I5G0</accession>
<sequence length="107" mass="11854">MVKVPLVLVAVLVVAVVVSSSRGVVVFVLLTIIVLGHLHSSWMNISFSFFVSGFVLSFYVFSFYVSYSVHLHFLRISSPSIDVIRITQLAPVILMTSYSSDLIIPSF</sequence>
<feature type="transmembrane region" description="Helical" evidence="1">
    <location>
        <begin position="47"/>
        <end position="67"/>
    </location>
</feature>
<organism evidence="2">
    <name type="scientific">White spot syndrome virus</name>
    <dbReference type="NCBI Taxonomy" id="342409"/>
    <lineage>
        <taxon>Viruses</taxon>
        <taxon>Viruses incertae sedis</taxon>
        <taxon>Naldaviricetes</taxon>
        <taxon>Nimaviridae</taxon>
        <taxon>Whispovirus</taxon>
    </lineage>
</organism>
<name>A0A2D3I5G0_9VIRU</name>
<reference evidence="2" key="1">
    <citation type="journal article" date="2018" name="Aquaculture">
        <title>Complete genome sequence of a white spot syndrome virus associated with a disease incursion in Australia.</title>
        <authorList>
            <person name="Oakey J."/>
            <person name="Smith C.S."/>
        </authorList>
    </citation>
    <scope>NUCLEOTIDE SEQUENCE [LARGE SCALE GENOMIC DNA]</scope>
    <source>
        <strain evidence="2">WSSV-AU</strain>
    </source>
</reference>
<evidence type="ECO:0000256" key="1">
    <source>
        <dbReference type="SAM" id="Phobius"/>
    </source>
</evidence>
<dbReference type="EMBL" id="MF768985">
    <property type="protein sequence ID" value="ATU83616.1"/>
    <property type="molecule type" value="Genomic_DNA"/>
</dbReference>
<proteinExistence type="predicted"/>